<dbReference type="PANTHER" id="PTHR43833">
    <property type="entry name" value="POTASSIUM CHANNEL PROTEIN 2-RELATED-RELATED"/>
    <property type="match status" value="1"/>
</dbReference>
<reference evidence="6 7" key="1">
    <citation type="submission" date="2010-11" db="EMBL/GenBank/DDBJ databases">
        <title>The complete genome of Thermotoga thermarum DSM 5069.</title>
        <authorList>
            <consortium name="US DOE Joint Genome Institute (JGI-PGF)"/>
            <person name="Lucas S."/>
            <person name="Copeland A."/>
            <person name="Lapidus A."/>
            <person name="Bruce D."/>
            <person name="Goodwin L."/>
            <person name="Pitluck S."/>
            <person name="Kyrpides N."/>
            <person name="Mavromatis K."/>
            <person name="Ivanova N."/>
            <person name="Zeytun A."/>
            <person name="Brettin T."/>
            <person name="Detter J.C."/>
            <person name="Tapia R."/>
            <person name="Han C."/>
            <person name="Land M."/>
            <person name="Hauser L."/>
            <person name="Markowitz V."/>
            <person name="Cheng J.-F."/>
            <person name="Hugenholtz P."/>
            <person name="Woyke T."/>
            <person name="Wu D."/>
            <person name="Spring S."/>
            <person name="Schroeder M."/>
            <person name="Brambilla E."/>
            <person name="Klenk H.-P."/>
            <person name="Eisen J.A."/>
        </authorList>
    </citation>
    <scope>NUCLEOTIDE SEQUENCE [LARGE SCALE GENOMIC DNA]</scope>
    <source>
        <strain evidence="6 7">DSM 5069</strain>
    </source>
</reference>
<dbReference type="EMBL" id="CP002351">
    <property type="protein sequence ID" value="AEH50507.1"/>
    <property type="molecule type" value="Genomic_DNA"/>
</dbReference>
<dbReference type="PANTHER" id="PTHR43833:SF5">
    <property type="entry name" value="TRK SYSTEM POTASSIUM UPTAKE PROTEIN TRKA"/>
    <property type="match status" value="1"/>
</dbReference>
<evidence type="ECO:0000256" key="4">
    <source>
        <dbReference type="ARBA" id="ARBA00023065"/>
    </source>
</evidence>
<keyword evidence="4" id="KW-0406">Ion transport</keyword>
<dbReference type="OrthoDB" id="9775180at2"/>
<dbReference type="SUPFAM" id="SSF51735">
    <property type="entry name" value="NAD(P)-binding Rossmann-fold domains"/>
    <property type="match status" value="1"/>
</dbReference>
<dbReference type="InterPro" id="IPR036291">
    <property type="entry name" value="NAD(P)-bd_dom_sf"/>
</dbReference>
<evidence type="ECO:0000313" key="7">
    <source>
        <dbReference type="Proteomes" id="UP000006804"/>
    </source>
</evidence>
<dbReference type="eggNOG" id="COG0569">
    <property type="taxonomic scope" value="Bacteria"/>
</dbReference>
<dbReference type="PRINTS" id="PR00335">
    <property type="entry name" value="KUPTAKETRKA"/>
</dbReference>
<proteinExistence type="predicted"/>
<evidence type="ECO:0000256" key="3">
    <source>
        <dbReference type="ARBA" id="ARBA00022958"/>
    </source>
</evidence>
<name>F7YW20_9THEM</name>
<keyword evidence="1" id="KW-0813">Transport</keyword>
<dbReference type="GO" id="GO:0005886">
    <property type="term" value="C:plasma membrane"/>
    <property type="evidence" value="ECO:0007669"/>
    <property type="project" value="InterPro"/>
</dbReference>
<organism evidence="6 7">
    <name type="scientific">Pseudothermotoga thermarum DSM 5069</name>
    <dbReference type="NCBI Taxonomy" id="688269"/>
    <lineage>
        <taxon>Bacteria</taxon>
        <taxon>Thermotogati</taxon>
        <taxon>Thermotogota</taxon>
        <taxon>Thermotogae</taxon>
        <taxon>Thermotogales</taxon>
        <taxon>Thermotogaceae</taxon>
        <taxon>Pseudothermotoga</taxon>
    </lineage>
</organism>
<keyword evidence="2" id="KW-0633">Potassium transport</keyword>
<dbReference type="RefSeq" id="WP_013931730.1">
    <property type="nucleotide sequence ID" value="NC_015707.1"/>
</dbReference>
<evidence type="ECO:0000259" key="5">
    <source>
        <dbReference type="PROSITE" id="PS51201"/>
    </source>
</evidence>
<dbReference type="GO" id="GO:0015079">
    <property type="term" value="F:potassium ion transmembrane transporter activity"/>
    <property type="evidence" value="ECO:0007669"/>
    <property type="project" value="InterPro"/>
</dbReference>
<keyword evidence="3" id="KW-0630">Potassium</keyword>
<dbReference type="PATRIC" id="fig|688269.3.peg.423"/>
<dbReference type="Gene3D" id="3.40.50.720">
    <property type="entry name" value="NAD(P)-binding Rossmann-like Domain"/>
    <property type="match status" value="1"/>
</dbReference>
<dbReference type="InterPro" id="IPR006036">
    <property type="entry name" value="K_uptake_TrkA"/>
</dbReference>
<evidence type="ECO:0000313" key="6">
    <source>
        <dbReference type="EMBL" id="AEH50507.1"/>
    </source>
</evidence>
<gene>
    <name evidence="6" type="ORF">Theth_0412</name>
</gene>
<dbReference type="InterPro" id="IPR050721">
    <property type="entry name" value="Trk_Ktr_HKT_K-transport"/>
</dbReference>
<sequence length="143" mass="15852" precursor="true">MSRKTESLYIILVGCGKIGSIVASRLSAMGHNVVVIDRNEKAFERLSEEFTGFKIFGDGTEVSNLRETRIEHADVVIAATDDDNTNFMIAAIAKQYFGVPLVISLVNDPYNEEIFRQFEIQIISPTSLSAEGILNKITSEGRH</sequence>
<dbReference type="InterPro" id="IPR003148">
    <property type="entry name" value="RCK_N"/>
</dbReference>
<dbReference type="AlphaFoldDB" id="F7YW20"/>
<evidence type="ECO:0000256" key="2">
    <source>
        <dbReference type="ARBA" id="ARBA00022538"/>
    </source>
</evidence>
<dbReference type="KEGG" id="tta:Theth_0412"/>
<dbReference type="Pfam" id="PF02254">
    <property type="entry name" value="TrkA_N"/>
    <property type="match status" value="1"/>
</dbReference>
<protein>
    <submittedName>
        <fullName evidence="6">TrkA-N domain protein</fullName>
    </submittedName>
</protein>
<evidence type="ECO:0000256" key="1">
    <source>
        <dbReference type="ARBA" id="ARBA00022448"/>
    </source>
</evidence>
<feature type="domain" description="RCK N-terminal" evidence="5">
    <location>
        <begin position="7"/>
        <end position="124"/>
    </location>
</feature>
<dbReference type="Proteomes" id="UP000006804">
    <property type="component" value="Chromosome"/>
</dbReference>
<dbReference type="PROSITE" id="PS51201">
    <property type="entry name" value="RCK_N"/>
    <property type="match status" value="1"/>
</dbReference>
<keyword evidence="7" id="KW-1185">Reference proteome</keyword>
<dbReference type="HOGENOM" id="CLU_046525_4_1_0"/>
<accession>F7YW20</accession>
<dbReference type="STRING" id="688269.Theth_0412"/>